<accession>A0A2A2JVM1</accession>
<dbReference type="AlphaFoldDB" id="A0A2A2JVM1"/>
<sequence>MSTVSPESSNSIESVWTAFGESDFSVYSHSNSVTEVELSDLLLDAMPSMMTAVEMQEVSYVETAIELYPISEEYSPQNSVCVVEVPSSMEIAMLAARAPDPPSTITAKEENIYSVAEDDTQEPSDPKPTNEDFSYYEPNPSVIEVDIEQ</sequence>
<comment type="caution">
    <text evidence="2">The sequence shown here is derived from an EMBL/GenBank/DDBJ whole genome shotgun (WGS) entry which is preliminary data.</text>
</comment>
<evidence type="ECO:0000313" key="2">
    <source>
        <dbReference type="EMBL" id="PAV65728.1"/>
    </source>
</evidence>
<keyword evidence="3" id="KW-1185">Reference proteome</keyword>
<dbReference type="EMBL" id="LIAE01010198">
    <property type="protein sequence ID" value="PAV65728.1"/>
    <property type="molecule type" value="Genomic_DNA"/>
</dbReference>
<proteinExistence type="predicted"/>
<evidence type="ECO:0000313" key="3">
    <source>
        <dbReference type="Proteomes" id="UP000218231"/>
    </source>
</evidence>
<gene>
    <name evidence="2" type="ORF">WR25_19685</name>
</gene>
<name>A0A2A2JVM1_9BILA</name>
<organism evidence="2 3">
    <name type="scientific">Diploscapter pachys</name>
    <dbReference type="NCBI Taxonomy" id="2018661"/>
    <lineage>
        <taxon>Eukaryota</taxon>
        <taxon>Metazoa</taxon>
        <taxon>Ecdysozoa</taxon>
        <taxon>Nematoda</taxon>
        <taxon>Chromadorea</taxon>
        <taxon>Rhabditida</taxon>
        <taxon>Rhabditina</taxon>
        <taxon>Rhabditomorpha</taxon>
        <taxon>Rhabditoidea</taxon>
        <taxon>Rhabditidae</taxon>
        <taxon>Diploscapter</taxon>
    </lineage>
</organism>
<feature type="region of interest" description="Disordered" evidence="1">
    <location>
        <begin position="114"/>
        <end position="149"/>
    </location>
</feature>
<reference evidence="2 3" key="1">
    <citation type="journal article" date="2017" name="Curr. Biol.">
        <title>Genome architecture and evolution of a unichromosomal asexual nematode.</title>
        <authorList>
            <person name="Fradin H."/>
            <person name="Zegar C."/>
            <person name="Gutwein M."/>
            <person name="Lucas J."/>
            <person name="Kovtun M."/>
            <person name="Corcoran D."/>
            <person name="Baugh L.R."/>
            <person name="Kiontke K."/>
            <person name="Gunsalus K."/>
            <person name="Fitch D.H."/>
            <person name="Piano F."/>
        </authorList>
    </citation>
    <scope>NUCLEOTIDE SEQUENCE [LARGE SCALE GENOMIC DNA]</scope>
    <source>
        <strain evidence="2">PF1309</strain>
    </source>
</reference>
<dbReference type="Proteomes" id="UP000218231">
    <property type="component" value="Unassembled WGS sequence"/>
</dbReference>
<protein>
    <submittedName>
        <fullName evidence="2">Uncharacterized protein</fullName>
    </submittedName>
</protein>
<evidence type="ECO:0000256" key="1">
    <source>
        <dbReference type="SAM" id="MobiDB-lite"/>
    </source>
</evidence>